<reference evidence="3 4" key="1">
    <citation type="submission" date="2019-08" db="EMBL/GenBank/DDBJ databases">
        <title>100 year-old enigma solved: identification of Planctomyces bekefii, the type genus and species of the phylum Planctomycetes.</title>
        <authorList>
            <person name="Svetlana D.N."/>
            <person name="Overmann J."/>
        </authorList>
    </citation>
    <scope>NUCLEOTIDE SEQUENCE [LARGE SCALE GENOMIC DNA]</scope>
    <source>
        <strain evidence="3">Phe10_nw2017</strain>
    </source>
</reference>
<dbReference type="EMBL" id="SRHE01000046">
    <property type="protein sequence ID" value="TWW11779.1"/>
    <property type="molecule type" value="Genomic_DNA"/>
</dbReference>
<dbReference type="AlphaFoldDB" id="A0A5C6MC98"/>
<dbReference type="GO" id="GO:0000166">
    <property type="term" value="F:nucleotide binding"/>
    <property type="evidence" value="ECO:0007669"/>
    <property type="project" value="InterPro"/>
</dbReference>
<evidence type="ECO:0000313" key="4">
    <source>
        <dbReference type="Proteomes" id="UP000321083"/>
    </source>
</evidence>
<evidence type="ECO:0000259" key="1">
    <source>
        <dbReference type="Pfam" id="PF01408"/>
    </source>
</evidence>
<dbReference type="InterPro" id="IPR000683">
    <property type="entry name" value="Gfo/Idh/MocA-like_OxRdtase_N"/>
</dbReference>
<proteinExistence type="predicted"/>
<dbReference type="SUPFAM" id="SSF51735">
    <property type="entry name" value="NAD(P)-binding Rossmann-fold domains"/>
    <property type="match status" value="1"/>
</dbReference>
<protein>
    <submittedName>
        <fullName evidence="3">Oxidoreductase</fullName>
    </submittedName>
</protein>
<dbReference type="InterPro" id="IPR036291">
    <property type="entry name" value="NAD(P)-bd_dom_sf"/>
</dbReference>
<gene>
    <name evidence="3" type="ORF">E3A20_04120</name>
</gene>
<feature type="domain" description="Gfo/Idh/MocA-like oxidoreductase N-terminal" evidence="1">
    <location>
        <begin position="7"/>
        <end position="129"/>
    </location>
</feature>
<organism evidence="3 4">
    <name type="scientific">Planctomyces bekefii</name>
    <dbReference type="NCBI Taxonomy" id="1653850"/>
    <lineage>
        <taxon>Bacteria</taxon>
        <taxon>Pseudomonadati</taxon>
        <taxon>Planctomycetota</taxon>
        <taxon>Planctomycetia</taxon>
        <taxon>Planctomycetales</taxon>
        <taxon>Planctomycetaceae</taxon>
        <taxon>Planctomyces</taxon>
    </lineage>
</organism>
<sequence>MSQQQCRWGILSTAGIAKKNWHSILNSGNGVIRAVASRSTAKAQQFIDECSASVPAPYPVEALSSYEELLSRTDVDAVYIPLPTGIRTEWVIRAAQAGKHVMVEKPCGVTSADVQRMLAACDAAGVQFMDGVMFMHNARLAAMRQVLDDGISVGTIRRIASQFSFCADESWVQSNIRASAQLEPAGCLGDLGWYTIRIILWAMRYEMPVEVRGRILHGVQRPDSSDVVPMEFQGELHFASGVSATFFNSFRANHQQWAHISGTKGYLAVNDFVLPYFGNEASFDVGNHNFAADGCYFNMERHLSVRSVSEYSNNHKNAQETALFRNFSELVNSGRRDPFWGQAALQTQQVLDAALRSANSGCGPVNPLG</sequence>
<dbReference type="PANTHER" id="PTHR46368:SF4">
    <property type="entry name" value="OS10G0403700 PROTEIN"/>
    <property type="match status" value="1"/>
</dbReference>
<accession>A0A5C6MC98</accession>
<dbReference type="Pfam" id="PF01408">
    <property type="entry name" value="GFO_IDH_MocA"/>
    <property type="match status" value="1"/>
</dbReference>
<dbReference type="Gene3D" id="3.40.50.720">
    <property type="entry name" value="NAD(P)-binding Rossmann-like Domain"/>
    <property type="match status" value="1"/>
</dbReference>
<name>A0A5C6MC98_9PLAN</name>
<dbReference type="SUPFAM" id="SSF55347">
    <property type="entry name" value="Glyceraldehyde-3-phosphate dehydrogenase-like, C-terminal domain"/>
    <property type="match status" value="1"/>
</dbReference>
<dbReference type="InterPro" id="IPR055170">
    <property type="entry name" value="GFO_IDH_MocA-like_dom"/>
</dbReference>
<keyword evidence="4" id="KW-1185">Reference proteome</keyword>
<evidence type="ECO:0000259" key="2">
    <source>
        <dbReference type="Pfam" id="PF22725"/>
    </source>
</evidence>
<feature type="domain" description="GFO/IDH/MocA-like oxidoreductase" evidence="2">
    <location>
        <begin position="142"/>
        <end position="267"/>
    </location>
</feature>
<dbReference type="PANTHER" id="PTHR46368">
    <property type="match status" value="1"/>
</dbReference>
<dbReference type="Proteomes" id="UP000321083">
    <property type="component" value="Unassembled WGS sequence"/>
</dbReference>
<evidence type="ECO:0000313" key="3">
    <source>
        <dbReference type="EMBL" id="TWW11779.1"/>
    </source>
</evidence>
<dbReference type="Gene3D" id="3.30.360.10">
    <property type="entry name" value="Dihydrodipicolinate Reductase, domain 2"/>
    <property type="match status" value="1"/>
</dbReference>
<comment type="caution">
    <text evidence="3">The sequence shown here is derived from an EMBL/GenBank/DDBJ whole genome shotgun (WGS) entry which is preliminary data.</text>
</comment>
<reference evidence="3 4" key="2">
    <citation type="submission" date="2019-08" db="EMBL/GenBank/DDBJ databases">
        <authorList>
            <person name="Henke P."/>
        </authorList>
    </citation>
    <scope>NUCLEOTIDE SEQUENCE [LARGE SCALE GENOMIC DNA]</scope>
    <source>
        <strain evidence="3">Phe10_nw2017</strain>
    </source>
</reference>
<dbReference type="Pfam" id="PF22725">
    <property type="entry name" value="GFO_IDH_MocA_C3"/>
    <property type="match status" value="1"/>
</dbReference>